<protein>
    <submittedName>
        <fullName evidence="2">Uncharacterized protein</fullName>
    </submittedName>
</protein>
<organism evidence="2 3">
    <name type="scientific">Glutinoglossum americanum</name>
    <dbReference type="NCBI Taxonomy" id="1670608"/>
    <lineage>
        <taxon>Eukaryota</taxon>
        <taxon>Fungi</taxon>
        <taxon>Dikarya</taxon>
        <taxon>Ascomycota</taxon>
        <taxon>Pezizomycotina</taxon>
        <taxon>Geoglossomycetes</taxon>
        <taxon>Geoglossales</taxon>
        <taxon>Geoglossaceae</taxon>
        <taxon>Glutinoglossum</taxon>
    </lineage>
</organism>
<dbReference type="AlphaFoldDB" id="A0A9P8HX66"/>
<dbReference type="Proteomes" id="UP000698800">
    <property type="component" value="Unassembled WGS sequence"/>
</dbReference>
<dbReference type="EMBL" id="JAGHQL010000234">
    <property type="protein sequence ID" value="KAH0536107.1"/>
    <property type="molecule type" value="Genomic_DNA"/>
</dbReference>
<accession>A0A9P8HX66</accession>
<name>A0A9P8HX66_9PEZI</name>
<proteinExistence type="predicted"/>
<keyword evidence="3" id="KW-1185">Reference proteome</keyword>
<evidence type="ECO:0000313" key="2">
    <source>
        <dbReference type="EMBL" id="KAH0536107.1"/>
    </source>
</evidence>
<evidence type="ECO:0000256" key="1">
    <source>
        <dbReference type="SAM" id="MobiDB-lite"/>
    </source>
</evidence>
<sequence>MSRLPQDLFVGHSALMDTNASIDKEYEIKTLGKRDTVHTNEQKYNPGNFCVSSRCRIVVVVGIVGEVEQETGEDTHDDKNDPYGQIEADVEARVKEISVADRERQVY</sequence>
<feature type="region of interest" description="Disordered" evidence="1">
    <location>
        <begin position="68"/>
        <end position="87"/>
    </location>
</feature>
<evidence type="ECO:0000313" key="3">
    <source>
        <dbReference type="Proteomes" id="UP000698800"/>
    </source>
</evidence>
<gene>
    <name evidence="2" type="ORF">FGG08_006993</name>
</gene>
<reference evidence="2" key="1">
    <citation type="submission" date="2021-03" db="EMBL/GenBank/DDBJ databases">
        <title>Comparative genomics and phylogenomic investigation of the class Geoglossomycetes provide insights into ecological specialization and systematics.</title>
        <authorList>
            <person name="Melie T."/>
            <person name="Pirro S."/>
            <person name="Miller A.N."/>
            <person name="Quandt A."/>
        </authorList>
    </citation>
    <scope>NUCLEOTIDE SEQUENCE</scope>
    <source>
        <strain evidence="2">GBOQ0MN5Z8</strain>
    </source>
</reference>
<comment type="caution">
    <text evidence="2">The sequence shown here is derived from an EMBL/GenBank/DDBJ whole genome shotgun (WGS) entry which is preliminary data.</text>
</comment>